<keyword evidence="2" id="KW-0472">Membrane</keyword>
<feature type="compositionally biased region" description="Basic and acidic residues" evidence="1">
    <location>
        <begin position="325"/>
        <end position="338"/>
    </location>
</feature>
<evidence type="ECO:0000313" key="3">
    <source>
        <dbReference type="EMBL" id="KAK1126312.1"/>
    </source>
</evidence>
<proteinExistence type="predicted"/>
<evidence type="ECO:0000313" key="4">
    <source>
        <dbReference type="Proteomes" id="UP001177670"/>
    </source>
</evidence>
<name>A0AA40FVU1_9HYME</name>
<comment type="caution">
    <text evidence="3">The sequence shown here is derived from an EMBL/GenBank/DDBJ whole genome shotgun (WGS) entry which is preliminary data.</text>
</comment>
<organism evidence="3 4">
    <name type="scientific">Melipona bicolor</name>
    <dbReference type="NCBI Taxonomy" id="60889"/>
    <lineage>
        <taxon>Eukaryota</taxon>
        <taxon>Metazoa</taxon>
        <taxon>Ecdysozoa</taxon>
        <taxon>Arthropoda</taxon>
        <taxon>Hexapoda</taxon>
        <taxon>Insecta</taxon>
        <taxon>Pterygota</taxon>
        <taxon>Neoptera</taxon>
        <taxon>Endopterygota</taxon>
        <taxon>Hymenoptera</taxon>
        <taxon>Apocrita</taxon>
        <taxon>Aculeata</taxon>
        <taxon>Apoidea</taxon>
        <taxon>Anthophila</taxon>
        <taxon>Apidae</taxon>
        <taxon>Melipona</taxon>
    </lineage>
</organism>
<feature type="compositionally biased region" description="Basic residues" evidence="1">
    <location>
        <begin position="202"/>
        <end position="226"/>
    </location>
</feature>
<feature type="compositionally biased region" description="Basic and acidic residues" evidence="1">
    <location>
        <begin position="171"/>
        <end position="201"/>
    </location>
</feature>
<keyword evidence="2" id="KW-1133">Transmembrane helix</keyword>
<feature type="compositionally biased region" description="Basic and acidic residues" evidence="1">
    <location>
        <begin position="227"/>
        <end position="262"/>
    </location>
</feature>
<evidence type="ECO:0000256" key="2">
    <source>
        <dbReference type="SAM" id="Phobius"/>
    </source>
</evidence>
<reference evidence="3" key="1">
    <citation type="submission" date="2021-10" db="EMBL/GenBank/DDBJ databases">
        <title>Melipona bicolor Genome sequencing and assembly.</title>
        <authorList>
            <person name="Araujo N.S."/>
            <person name="Arias M.C."/>
        </authorList>
    </citation>
    <scope>NUCLEOTIDE SEQUENCE</scope>
    <source>
        <strain evidence="3">USP_2M_L1-L4_2017</strain>
        <tissue evidence="3">Whole body</tissue>
    </source>
</reference>
<feature type="region of interest" description="Disordered" evidence="1">
    <location>
        <begin position="32"/>
        <end position="101"/>
    </location>
</feature>
<dbReference type="Proteomes" id="UP001177670">
    <property type="component" value="Unassembled WGS sequence"/>
</dbReference>
<feature type="region of interest" description="Disordered" evidence="1">
    <location>
        <begin position="116"/>
        <end position="338"/>
    </location>
</feature>
<protein>
    <submittedName>
        <fullName evidence="3">Uncharacterized protein</fullName>
    </submittedName>
</protein>
<feature type="compositionally biased region" description="Acidic residues" evidence="1">
    <location>
        <begin position="263"/>
        <end position="291"/>
    </location>
</feature>
<feature type="region of interest" description="Disordered" evidence="1">
    <location>
        <begin position="365"/>
        <end position="385"/>
    </location>
</feature>
<evidence type="ECO:0000256" key="1">
    <source>
        <dbReference type="SAM" id="MobiDB-lite"/>
    </source>
</evidence>
<keyword evidence="4" id="KW-1185">Reference proteome</keyword>
<keyword evidence="2" id="KW-0812">Transmembrane</keyword>
<feature type="compositionally biased region" description="Acidic residues" evidence="1">
    <location>
        <begin position="69"/>
        <end position="94"/>
    </location>
</feature>
<dbReference type="EMBL" id="JAHYIQ010000014">
    <property type="protein sequence ID" value="KAK1126312.1"/>
    <property type="molecule type" value="Genomic_DNA"/>
</dbReference>
<gene>
    <name evidence="3" type="ORF">K0M31_004939</name>
</gene>
<accession>A0AA40FVU1</accession>
<feature type="transmembrane region" description="Helical" evidence="2">
    <location>
        <begin position="465"/>
        <end position="483"/>
    </location>
</feature>
<dbReference type="AlphaFoldDB" id="A0AA40FVU1"/>
<feature type="compositionally biased region" description="Basic and acidic residues" evidence="1">
    <location>
        <begin position="292"/>
        <end position="314"/>
    </location>
</feature>
<sequence length="515" mass="61670">MIRDKRLFLLVILVMTYGLFIVEAKHRSHRIVANDDKHRHRHRHESPSGRRNRHDLADRRSSSSWSQELEYEDDSLADREDRDDDEEEEEDDSDYDGRPYYERFYPRTSRIAVHGRMYDPRYPPGYHRGGYRGTGWYDDEEQRRRGSPRYPSGRSYELRSDRTRRRLGYSKHRDSDYDSAEKDELEHEKRGAYEGGPDGHRSWWKNRRKHRIVASRHVNGRKTHRPNHSEPSGRFDDWRRRPNDSSESRLSHSKTERRRVDNFDDYEYPMDDFDDVEDDEDEDEDEDNEDNEFYKNERKPPLKTYDDIIKRLTSDDEPTTPRPTIRRDSRNIESDEYTKREGLESFRYEPRNLTRPLSRDRGKIAGLPYVNGMPGHRSSRRFDDNLPGKLASPLLERKSSKNVSSLVTKSVDRIPENKAGRKINDTQPRTRSLEQDYDEYLNTPDNEEELIKAGVEEDTDMQADINNTVSVVFSFFLLFILFLRRLNRNWETTSMFWFEGNWIREYPTSCRNDRD</sequence>